<keyword evidence="4 5" id="KW-0472">Membrane</keyword>
<comment type="caution">
    <text evidence="7">The sequence shown here is derived from an EMBL/GenBank/DDBJ whole genome shotgun (WGS) entry which is preliminary data.</text>
</comment>
<feature type="domain" description="Amino acid transporter transmembrane" evidence="6">
    <location>
        <begin position="22"/>
        <end position="402"/>
    </location>
</feature>
<dbReference type="PANTHER" id="PTHR22950:SF349">
    <property type="entry name" value="AMINO ACID TRANSPORTER TRANSMEMBRANE DOMAIN-CONTAINING PROTEIN"/>
    <property type="match status" value="1"/>
</dbReference>
<dbReference type="Pfam" id="PF01490">
    <property type="entry name" value="Aa_trans"/>
    <property type="match status" value="1"/>
</dbReference>
<name>A0ABR1AGT5_POLSC</name>
<keyword evidence="2 5" id="KW-0812">Transmembrane</keyword>
<reference evidence="7 8" key="1">
    <citation type="submission" date="2023-09" db="EMBL/GenBank/DDBJ databases">
        <title>Genomes of two closely related lineages of the louse Polyplax serrata with different host specificities.</title>
        <authorList>
            <person name="Martinu J."/>
            <person name="Tarabai H."/>
            <person name="Stefka J."/>
            <person name="Hypsa V."/>
        </authorList>
    </citation>
    <scope>NUCLEOTIDE SEQUENCE [LARGE SCALE GENOMIC DNA]</scope>
    <source>
        <strain evidence="7">98ZLc_SE</strain>
    </source>
</reference>
<dbReference type="EMBL" id="JAWJWF010000050">
    <property type="protein sequence ID" value="KAK6618177.1"/>
    <property type="molecule type" value="Genomic_DNA"/>
</dbReference>
<evidence type="ECO:0000313" key="7">
    <source>
        <dbReference type="EMBL" id="KAK6618177.1"/>
    </source>
</evidence>
<dbReference type="Proteomes" id="UP001359485">
    <property type="component" value="Unassembled WGS sequence"/>
</dbReference>
<keyword evidence="8" id="KW-1185">Reference proteome</keyword>
<evidence type="ECO:0000256" key="3">
    <source>
        <dbReference type="ARBA" id="ARBA00022989"/>
    </source>
</evidence>
<feature type="transmembrane region" description="Helical" evidence="5">
    <location>
        <begin position="277"/>
        <end position="302"/>
    </location>
</feature>
<comment type="subcellular location">
    <subcellularLocation>
        <location evidence="1">Membrane</location>
        <topology evidence="1">Multi-pass membrane protein</topology>
    </subcellularLocation>
</comment>
<evidence type="ECO:0000256" key="4">
    <source>
        <dbReference type="ARBA" id="ARBA00023136"/>
    </source>
</evidence>
<accession>A0ABR1AGT5</accession>
<evidence type="ECO:0000256" key="5">
    <source>
        <dbReference type="SAM" id="Phobius"/>
    </source>
</evidence>
<evidence type="ECO:0000313" key="8">
    <source>
        <dbReference type="Proteomes" id="UP001359485"/>
    </source>
</evidence>
<feature type="transmembrane region" description="Helical" evidence="5">
    <location>
        <begin position="136"/>
        <end position="153"/>
    </location>
</feature>
<dbReference type="PANTHER" id="PTHR22950">
    <property type="entry name" value="AMINO ACID TRANSPORTER"/>
    <property type="match status" value="1"/>
</dbReference>
<proteinExistence type="predicted"/>
<organism evidence="7 8">
    <name type="scientific">Polyplax serrata</name>
    <name type="common">Common mouse louse</name>
    <dbReference type="NCBI Taxonomy" id="468196"/>
    <lineage>
        <taxon>Eukaryota</taxon>
        <taxon>Metazoa</taxon>
        <taxon>Ecdysozoa</taxon>
        <taxon>Arthropoda</taxon>
        <taxon>Hexapoda</taxon>
        <taxon>Insecta</taxon>
        <taxon>Pterygota</taxon>
        <taxon>Neoptera</taxon>
        <taxon>Paraneoptera</taxon>
        <taxon>Psocodea</taxon>
        <taxon>Troctomorpha</taxon>
        <taxon>Phthiraptera</taxon>
        <taxon>Anoplura</taxon>
        <taxon>Polyplacidae</taxon>
        <taxon>Polyplax</taxon>
    </lineage>
</organism>
<feature type="transmembrane region" description="Helical" evidence="5">
    <location>
        <begin position="387"/>
        <end position="411"/>
    </location>
</feature>
<dbReference type="InterPro" id="IPR013057">
    <property type="entry name" value="AA_transpt_TM"/>
</dbReference>
<gene>
    <name evidence="7" type="ORF">RUM44_002628</name>
</gene>
<keyword evidence="3 5" id="KW-1133">Transmembrane helix</keyword>
<sequence length="416" mass="46669">MGEEEPYNPFEHRNVRKPTSDFGALAHLLKTSLGSGILAMPMAFKNAGLVLGAFGTIFLGIICTHCVQMLVQCSQRLCYRIKVPELSFSETAEVAFKTGPPRAQKVAKTMRQVTLKCCSDVPRQVAEFYFKPGVDVRYYVLALWIPLILMCMFRNLKSLVPFSIIANIFVVICFGITLYYIFRSINSTHTVRLVAPPDRWPLFLSTVIFAIEGIGTVLPIEHEMRHPEHFLGGCCGIIYIAMAIVVGFYGFIGFFGYLEYGDATKGSITLNLPVQDWMAQMVKILIAMAIFFTYALQFYVPINIIWNIIKNRISDKWKMTADLSVRTGLVTLTIVVAILVPNLEPIISLVGAVCFSMLGLFLPALLDTIVRWPYLGRAKWRLVKNCIIIMISLLALVSGTYSSALDIIAMYKIKKK</sequence>
<feature type="transmembrane region" description="Helical" evidence="5">
    <location>
        <begin position="230"/>
        <end position="257"/>
    </location>
</feature>
<feature type="transmembrane region" description="Helical" evidence="5">
    <location>
        <begin position="323"/>
        <end position="340"/>
    </location>
</feature>
<feature type="transmembrane region" description="Helical" evidence="5">
    <location>
        <begin position="49"/>
        <end position="71"/>
    </location>
</feature>
<evidence type="ECO:0000259" key="6">
    <source>
        <dbReference type="Pfam" id="PF01490"/>
    </source>
</evidence>
<feature type="transmembrane region" description="Helical" evidence="5">
    <location>
        <begin position="346"/>
        <end position="366"/>
    </location>
</feature>
<evidence type="ECO:0000256" key="2">
    <source>
        <dbReference type="ARBA" id="ARBA00022692"/>
    </source>
</evidence>
<evidence type="ECO:0000256" key="1">
    <source>
        <dbReference type="ARBA" id="ARBA00004141"/>
    </source>
</evidence>
<feature type="transmembrane region" description="Helical" evidence="5">
    <location>
        <begin position="160"/>
        <end position="182"/>
    </location>
</feature>
<protein>
    <recommendedName>
        <fullName evidence="6">Amino acid transporter transmembrane domain-containing protein</fullName>
    </recommendedName>
</protein>